<sequence length="139" mass="15816">MAEAKKASFSFKAFRVPNFSYNDSENQEPELILDFNPTGKFNSKSGVFFLTLEFKGFEKGKENNPIIQIKSISEFKFSKPLNSEEIPIYFFSNSIAIVFPYLRAFISNLTLQSNTGVMMLGLMNFTGMGDDLKRNTSFE</sequence>
<dbReference type="RefSeq" id="WP_387964059.1">
    <property type="nucleotide sequence ID" value="NZ_JBHSGP010000014.1"/>
</dbReference>
<comment type="caution">
    <text evidence="1">The sequence shown here is derived from an EMBL/GenBank/DDBJ whole genome shotgun (WGS) entry which is preliminary data.</text>
</comment>
<gene>
    <name evidence="1" type="ORF">ACFO5O_11930</name>
</gene>
<dbReference type="InterPro" id="IPR035958">
    <property type="entry name" value="SecB-like_sf"/>
</dbReference>
<dbReference type="SUPFAM" id="SSF54611">
    <property type="entry name" value="SecB-like"/>
    <property type="match status" value="1"/>
</dbReference>
<evidence type="ECO:0000313" key="2">
    <source>
        <dbReference type="Proteomes" id="UP001595953"/>
    </source>
</evidence>
<evidence type="ECO:0000313" key="1">
    <source>
        <dbReference type="EMBL" id="MFC4723034.1"/>
    </source>
</evidence>
<dbReference type="Proteomes" id="UP001595953">
    <property type="component" value="Unassembled WGS sequence"/>
</dbReference>
<evidence type="ECO:0008006" key="3">
    <source>
        <dbReference type="Google" id="ProtNLM"/>
    </source>
</evidence>
<name>A0ABV9N6V0_9FLAO</name>
<organism evidence="1 2">
    <name type="scientific">Geojedonia litorea</name>
    <dbReference type="NCBI Taxonomy" id="1268269"/>
    <lineage>
        <taxon>Bacteria</taxon>
        <taxon>Pseudomonadati</taxon>
        <taxon>Bacteroidota</taxon>
        <taxon>Flavobacteriia</taxon>
        <taxon>Flavobacteriales</taxon>
        <taxon>Flavobacteriaceae</taxon>
        <taxon>Geojedonia</taxon>
    </lineage>
</organism>
<reference evidence="2" key="1">
    <citation type="journal article" date="2019" name="Int. J. Syst. Evol. Microbiol.">
        <title>The Global Catalogue of Microorganisms (GCM) 10K type strain sequencing project: providing services to taxonomists for standard genome sequencing and annotation.</title>
        <authorList>
            <consortium name="The Broad Institute Genomics Platform"/>
            <consortium name="The Broad Institute Genome Sequencing Center for Infectious Disease"/>
            <person name="Wu L."/>
            <person name="Ma J."/>
        </authorList>
    </citation>
    <scope>NUCLEOTIDE SEQUENCE [LARGE SCALE GENOMIC DNA]</scope>
    <source>
        <strain evidence="2">CCUG 63682</strain>
    </source>
</reference>
<dbReference type="EMBL" id="JBHSGP010000014">
    <property type="protein sequence ID" value="MFC4723034.1"/>
    <property type="molecule type" value="Genomic_DNA"/>
</dbReference>
<protein>
    <recommendedName>
        <fullName evidence="3">Preprotein translocase subunit SecB</fullName>
    </recommendedName>
</protein>
<proteinExistence type="predicted"/>
<dbReference type="Gene3D" id="3.10.420.10">
    <property type="entry name" value="SecB-like"/>
    <property type="match status" value="1"/>
</dbReference>
<accession>A0ABV9N6V0</accession>
<keyword evidence="2" id="KW-1185">Reference proteome</keyword>